<evidence type="ECO:0000313" key="5">
    <source>
        <dbReference type="RefSeq" id="XP_013381035.1"/>
    </source>
</evidence>
<dbReference type="STRING" id="7574.A0A1S3H4H3"/>
<dbReference type="KEGG" id="lak:106152091"/>
<proteinExistence type="predicted"/>
<keyword evidence="1" id="KW-0547">Nucleotide-binding</keyword>
<accession>A0A1S3H4H3</accession>
<dbReference type="RefSeq" id="XP_013381035.1">
    <property type="nucleotide sequence ID" value="XM_013525581.1"/>
</dbReference>
<organism evidence="4 5">
    <name type="scientific">Lingula anatina</name>
    <name type="common">Brachiopod</name>
    <name type="synonym">Lingula unguis</name>
    <dbReference type="NCBI Taxonomy" id="7574"/>
    <lineage>
        <taxon>Eukaryota</taxon>
        <taxon>Metazoa</taxon>
        <taxon>Spiralia</taxon>
        <taxon>Lophotrochozoa</taxon>
        <taxon>Brachiopoda</taxon>
        <taxon>Linguliformea</taxon>
        <taxon>Lingulata</taxon>
        <taxon>Lingulida</taxon>
        <taxon>Linguloidea</taxon>
        <taxon>Lingulidae</taxon>
        <taxon>Lingula</taxon>
    </lineage>
</organism>
<feature type="domain" description="ATPase dynein-related AAA" evidence="3">
    <location>
        <begin position="97"/>
        <end position="152"/>
    </location>
</feature>
<dbReference type="SUPFAM" id="SSF52540">
    <property type="entry name" value="P-loop containing nucleoside triphosphate hydrolases"/>
    <property type="match status" value="1"/>
</dbReference>
<dbReference type="GeneID" id="106152091"/>
<dbReference type="InterPro" id="IPR011704">
    <property type="entry name" value="ATPase_dyneun-rel_AAA"/>
</dbReference>
<dbReference type="Proteomes" id="UP000085678">
    <property type="component" value="Unplaced"/>
</dbReference>
<dbReference type="AlphaFoldDB" id="A0A1S3H4H3"/>
<evidence type="ECO:0000256" key="2">
    <source>
        <dbReference type="ARBA" id="ARBA00022840"/>
    </source>
</evidence>
<dbReference type="OrthoDB" id="6283637at2759"/>
<dbReference type="GO" id="GO:0030687">
    <property type="term" value="C:preribosome, large subunit precursor"/>
    <property type="evidence" value="ECO:0007669"/>
    <property type="project" value="TreeGrafter"/>
</dbReference>
<dbReference type="Gene3D" id="3.40.50.300">
    <property type="entry name" value="P-loop containing nucleotide triphosphate hydrolases"/>
    <property type="match status" value="1"/>
</dbReference>
<dbReference type="InterPro" id="IPR027417">
    <property type="entry name" value="P-loop_NTPase"/>
</dbReference>
<dbReference type="Pfam" id="PF07728">
    <property type="entry name" value="AAA_5"/>
    <property type="match status" value="1"/>
</dbReference>
<evidence type="ECO:0000259" key="3">
    <source>
        <dbReference type="Pfam" id="PF07728"/>
    </source>
</evidence>
<sequence length="237" mass="26412">MADKHTKNLIIKSFEKKYVQALFIDVFGEHCQPYTSSRFFCITPHVLQVGHSFLTRQQQVTNSAANDQTKSAPKVLHHSLGPLEALMKCIEMNWMAVLVGPASSGKTSLVKLLAQLSGHKLQVMAMNSAMDTTELLGGFEQADLSRKLGDIAAKIVEQGSVMVKILLTIGSNPEENVQKSQTLQSLMAQYRENNYKDKGNGIQEEAEYVKGRFRILFKLLGQLQELQQSGDFFCTIT</sequence>
<dbReference type="GO" id="GO:0000055">
    <property type="term" value="P:ribosomal large subunit export from nucleus"/>
    <property type="evidence" value="ECO:0007669"/>
    <property type="project" value="TreeGrafter"/>
</dbReference>
<evidence type="ECO:0000313" key="4">
    <source>
        <dbReference type="Proteomes" id="UP000085678"/>
    </source>
</evidence>
<dbReference type="GO" id="GO:0016887">
    <property type="term" value="F:ATP hydrolysis activity"/>
    <property type="evidence" value="ECO:0007669"/>
    <property type="project" value="InterPro"/>
</dbReference>
<dbReference type="InParanoid" id="A0A1S3H4H3"/>
<dbReference type="GO" id="GO:0005634">
    <property type="term" value="C:nucleus"/>
    <property type="evidence" value="ECO:0007669"/>
    <property type="project" value="TreeGrafter"/>
</dbReference>
<dbReference type="GO" id="GO:0005524">
    <property type="term" value="F:ATP binding"/>
    <property type="evidence" value="ECO:0007669"/>
    <property type="project" value="UniProtKB-KW"/>
</dbReference>
<dbReference type="PANTHER" id="PTHR48103">
    <property type="entry name" value="MIDASIN-RELATED"/>
    <property type="match status" value="1"/>
</dbReference>
<keyword evidence="2" id="KW-0067">ATP-binding</keyword>
<protein>
    <submittedName>
        <fullName evidence="5">Midasin-like</fullName>
    </submittedName>
</protein>
<dbReference type="PANTHER" id="PTHR48103:SF2">
    <property type="entry name" value="MIDASIN"/>
    <property type="match status" value="1"/>
</dbReference>
<name>A0A1S3H4H3_LINAN</name>
<evidence type="ECO:0000256" key="1">
    <source>
        <dbReference type="ARBA" id="ARBA00022741"/>
    </source>
</evidence>
<gene>
    <name evidence="5" type="primary">LOC106152091</name>
</gene>
<keyword evidence="4" id="KW-1185">Reference proteome</keyword>
<reference evidence="5" key="1">
    <citation type="submission" date="2025-08" db="UniProtKB">
        <authorList>
            <consortium name="RefSeq"/>
        </authorList>
    </citation>
    <scope>IDENTIFICATION</scope>
    <source>
        <tissue evidence="5">Gonads</tissue>
    </source>
</reference>
<dbReference type="GO" id="GO:0000027">
    <property type="term" value="P:ribosomal large subunit assembly"/>
    <property type="evidence" value="ECO:0007669"/>
    <property type="project" value="TreeGrafter"/>
</dbReference>